<accession>A0ABT4XUT5</accession>
<sequence>MSGEVKGNMTPCDVCGSTLFMATRCEVYNAEVSEDNFLEFLKLRDVIYEISCRECDHTFERGPDERLTQDFDD</sequence>
<dbReference type="RefSeq" id="WP_271433060.1">
    <property type="nucleotide sequence ID" value="NZ_JAQIOY010000004.1"/>
</dbReference>
<evidence type="ECO:0000313" key="2">
    <source>
        <dbReference type="Proteomes" id="UP001210720"/>
    </source>
</evidence>
<organism evidence="1 2">
    <name type="scientific">Thalassococcus lentus</name>
    <dbReference type="NCBI Taxonomy" id="1210524"/>
    <lineage>
        <taxon>Bacteria</taxon>
        <taxon>Pseudomonadati</taxon>
        <taxon>Pseudomonadota</taxon>
        <taxon>Alphaproteobacteria</taxon>
        <taxon>Rhodobacterales</taxon>
        <taxon>Roseobacteraceae</taxon>
        <taxon>Thalassococcus</taxon>
    </lineage>
</organism>
<comment type="caution">
    <text evidence="1">The sequence shown here is derived from an EMBL/GenBank/DDBJ whole genome shotgun (WGS) entry which is preliminary data.</text>
</comment>
<name>A0ABT4XUT5_9RHOB</name>
<reference evidence="1 2" key="1">
    <citation type="submission" date="2023-01" db="EMBL/GenBank/DDBJ databases">
        <title>Thalassococcus onchidii sp. nov., isolated from a marine invertebrate from the South China Sea.</title>
        <authorList>
            <person name="Xu S."/>
            <person name="Liu Z."/>
            <person name="Xu Y."/>
        </authorList>
    </citation>
    <scope>NUCLEOTIDE SEQUENCE [LARGE SCALE GENOMIC DNA]</scope>
    <source>
        <strain evidence="1 2">KCTC 32084</strain>
    </source>
</reference>
<proteinExistence type="predicted"/>
<keyword evidence="2" id="KW-1185">Reference proteome</keyword>
<evidence type="ECO:0000313" key="1">
    <source>
        <dbReference type="EMBL" id="MDA7425702.1"/>
    </source>
</evidence>
<dbReference type="EMBL" id="JAQIOY010000004">
    <property type="protein sequence ID" value="MDA7425702.1"/>
    <property type="molecule type" value="Genomic_DNA"/>
</dbReference>
<protein>
    <submittedName>
        <fullName evidence="1">Uncharacterized protein</fullName>
    </submittedName>
</protein>
<gene>
    <name evidence="1" type="ORF">PFY00_13295</name>
</gene>
<dbReference type="Proteomes" id="UP001210720">
    <property type="component" value="Unassembled WGS sequence"/>
</dbReference>